<accession>A0A402BZP7</accession>
<dbReference type="AlphaFoldDB" id="A0A402BZP7"/>
<name>A0A402BZP7_RHOWR</name>
<dbReference type="EMBL" id="BHYM01000005">
    <property type="protein sequence ID" value="GCE36820.1"/>
    <property type="molecule type" value="Genomic_DNA"/>
</dbReference>
<dbReference type="Proteomes" id="UP000287519">
    <property type="component" value="Unassembled WGS sequence"/>
</dbReference>
<protein>
    <submittedName>
        <fullName evidence="1">Uncharacterized protein</fullName>
    </submittedName>
</protein>
<comment type="caution">
    <text evidence="1">The sequence shown here is derived from an EMBL/GenBank/DDBJ whole genome shotgun (WGS) entry which is preliminary data.</text>
</comment>
<evidence type="ECO:0000313" key="1">
    <source>
        <dbReference type="EMBL" id="GCE36820.1"/>
    </source>
</evidence>
<proteinExistence type="predicted"/>
<reference evidence="1 2" key="1">
    <citation type="submission" date="2018-11" db="EMBL/GenBank/DDBJ databases">
        <title>Microbial catabolism of amino acid.</title>
        <authorList>
            <person name="Hibi M."/>
            <person name="Ogawa J."/>
        </authorList>
    </citation>
    <scope>NUCLEOTIDE SEQUENCE [LARGE SCALE GENOMIC DNA]</scope>
    <source>
        <strain evidence="1 2">C31-06</strain>
    </source>
</reference>
<gene>
    <name evidence="1" type="ORF">Rhow_005820</name>
</gene>
<sequence length="64" mass="7042">MKEETGMNLADLARYCATTRHQEAIAGGDTAQARSTHRRWLHDPSVSVPGADVNALKTTFRSSR</sequence>
<evidence type="ECO:0000313" key="2">
    <source>
        <dbReference type="Proteomes" id="UP000287519"/>
    </source>
</evidence>
<organism evidence="1 2">
    <name type="scientific">Rhodococcus wratislaviensis</name>
    <name type="common">Tsukamurella wratislaviensis</name>
    <dbReference type="NCBI Taxonomy" id="44752"/>
    <lineage>
        <taxon>Bacteria</taxon>
        <taxon>Bacillati</taxon>
        <taxon>Actinomycetota</taxon>
        <taxon>Actinomycetes</taxon>
        <taxon>Mycobacteriales</taxon>
        <taxon>Nocardiaceae</taxon>
        <taxon>Rhodococcus</taxon>
    </lineage>
</organism>
<keyword evidence="2" id="KW-1185">Reference proteome</keyword>